<evidence type="ECO:0000313" key="4">
    <source>
        <dbReference type="Proteomes" id="UP001430953"/>
    </source>
</evidence>
<sequence>MYRNCIYLHLSEEEMLLDLNINDTPPRSSTSVQSLAAQLKNQERIIEQLAENQKKLMDIVQRQQPQQQQLQQQQQQQSEQQMS</sequence>
<keyword evidence="1" id="KW-0175">Coiled coil</keyword>
<evidence type="ECO:0000256" key="2">
    <source>
        <dbReference type="SAM" id="MobiDB-lite"/>
    </source>
</evidence>
<gene>
    <name evidence="3" type="ORF">PUN28_008270</name>
</gene>
<feature type="compositionally biased region" description="Low complexity" evidence="2">
    <location>
        <begin position="61"/>
        <end position="83"/>
    </location>
</feature>
<feature type="coiled-coil region" evidence="1">
    <location>
        <begin position="32"/>
        <end position="59"/>
    </location>
</feature>
<accession>A0AAW2FWU6</accession>
<reference evidence="3 4" key="1">
    <citation type="submission" date="2023-03" db="EMBL/GenBank/DDBJ databases">
        <title>High recombination rates correlate with genetic variation in Cardiocondyla obscurior ants.</title>
        <authorList>
            <person name="Errbii M."/>
        </authorList>
    </citation>
    <scope>NUCLEOTIDE SEQUENCE [LARGE SCALE GENOMIC DNA]</scope>
    <source>
        <strain evidence="3">Alpha-2009</strain>
        <tissue evidence="3">Whole body</tissue>
    </source>
</reference>
<organism evidence="3 4">
    <name type="scientific">Cardiocondyla obscurior</name>
    <dbReference type="NCBI Taxonomy" id="286306"/>
    <lineage>
        <taxon>Eukaryota</taxon>
        <taxon>Metazoa</taxon>
        <taxon>Ecdysozoa</taxon>
        <taxon>Arthropoda</taxon>
        <taxon>Hexapoda</taxon>
        <taxon>Insecta</taxon>
        <taxon>Pterygota</taxon>
        <taxon>Neoptera</taxon>
        <taxon>Endopterygota</taxon>
        <taxon>Hymenoptera</taxon>
        <taxon>Apocrita</taxon>
        <taxon>Aculeata</taxon>
        <taxon>Formicoidea</taxon>
        <taxon>Formicidae</taxon>
        <taxon>Myrmicinae</taxon>
        <taxon>Cardiocondyla</taxon>
    </lineage>
</organism>
<proteinExistence type="predicted"/>
<keyword evidence="4" id="KW-1185">Reference proteome</keyword>
<comment type="caution">
    <text evidence="3">The sequence shown here is derived from an EMBL/GenBank/DDBJ whole genome shotgun (WGS) entry which is preliminary data.</text>
</comment>
<dbReference type="AlphaFoldDB" id="A0AAW2FWU6"/>
<protein>
    <submittedName>
        <fullName evidence="3">Uncharacterized protein</fullName>
    </submittedName>
</protein>
<evidence type="ECO:0000256" key="1">
    <source>
        <dbReference type="SAM" id="Coils"/>
    </source>
</evidence>
<name>A0AAW2FWU6_9HYME</name>
<dbReference type="Proteomes" id="UP001430953">
    <property type="component" value="Unassembled WGS sequence"/>
</dbReference>
<feature type="region of interest" description="Disordered" evidence="2">
    <location>
        <begin position="60"/>
        <end position="83"/>
    </location>
</feature>
<dbReference type="EMBL" id="JADYXP020000007">
    <property type="protein sequence ID" value="KAL0120444.1"/>
    <property type="molecule type" value="Genomic_DNA"/>
</dbReference>
<evidence type="ECO:0000313" key="3">
    <source>
        <dbReference type="EMBL" id="KAL0120444.1"/>
    </source>
</evidence>